<evidence type="ECO:0000256" key="3">
    <source>
        <dbReference type="ARBA" id="ARBA00023002"/>
    </source>
</evidence>
<dbReference type="InterPro" id="IPR013328">
    <property type="entry name" value="6PGD_dom2"/>
</dbReference>
<protein>
    <recommendedName>
        <fullName evidence="12">Glycerol-3-phosphate dehydrogenase</fullName>
        <ecNumber evidence="12">1.1.1.94</ecNumber>
    </recommendedName>
</protein>
<dbReference type="InterPro" id="IPR006168">
    <property type="entry name" value="G3P_DH_NAD-dep"/>
</dbReference>
<keyword evidence="4 10" id="KW-0520">NAD</keyword>
<dbReference type="GO" id="GO:0141153">
    <property type="term" value="F:glycerol-3-phosphate dehydrogenase (NADP+) activity"/>
    <property type="evidence" value="ECO:0007669"/>
    <property type="project" value="RHEA"/>
</dbReference>
<feature type="binding site" evidence="10">
    <location>
        <position position="140"/>
    </location>
    <ligand>
        <name>NAD(+)</name>
        <dbReference type="ChEBI" id="CHEBI:57540"/>
    </ligand>
</feature>
<dbReference type="PIRSF" id="PIRSF000114">
    <property type="entry name" value="Glycerol-3-P_dh"/>
    <property type="match status" value="1"/>
</dbReference>
<feature type="binding site" evidence="10">
    <location>
        <begin position="8"/>
        <end position="13"/>
    </location>
    <ligand>
        <name>NAD(+)</name>
        <dbReference type="ChEBI" id="CHEBI:57540"/>
    </ligand>
</feature>
<evidence type="ECO:0000256" key="6">
    <source>
        <dbReference type="ARBA" id="ARBA00023209"/>
    </source>
</evidence>
<keyword evidence="2" id="KW-0444">Lipid biosynthesis</keyword>
<organism evidence="15 16">
    <name type="scientific">Ureaplasma parvum serovar 3 (strain ATCC 27815 / 27 / NCTC 11736)</name>
    <dbReference type="NCBI Taxonomy" id="505682"/>
    <lineage>
        <taxon>Bacteria</taxon>
        <taxon>Bacillati</taxon>
        <taxon>Mycoplasmatota</taxon>
        <taxon>Mycoplasmoidales</taxon>
        <taxon>Mycoplasmoidaceae</taxon>
        <taxon>Ureaplasma</taxon>
    </lineage>
</organism>
<dbReference type="SUPFAM" id="SSF48179">
    <property type="entry name" value="6-phosphogluconate dehydrogenase C-terminal domain-like"/>
    <property type="match status" value="1"/>
</dbReference>
<evidence type="ECO:0000256" key="7">
    <source>
        <dbReference type="ARBA" id="ARBA00023264"/>
    </source>
</evidence>
<evidence type="ECO:0000256" key="2">
    <source>
        <dbReference type="ARBA" id="ARBA00022516"/>
    </source>
</evidence>
<evidence type="ECO:0000256" key="10">
    <source>
        <dbReference type="PIRSR" id="PIRSR000114-3"/>
    </source>
</evidence>
<dbReference type="PANTHER" id="PTHR11728">
    <property type="entry name" value="GLYCEROL-3-PHOSPHATE DEHYDROGENASE"/>
    <property type="match status" value="1"/>
</dbReference>
<name>A0A2C9DY80_UREP2</name>
<feature type="binding site" evidence="9">
    <location>
        <begin position="255"/>
        <end position="256"/>
    </location>
    <ligand>
        <name>substrate</name>
    </ligand>
</feature>
<dbReference type="InterPro" id="IPR036291">
    <property type="entry name" value="NAD(P)-bd_dom_sf"/>
</dbReference>
<gene>
    <name evidence="15" type="ordered locus">UPA3_0398</name>
</gene>
<dbReference type="GO" id="GO:0051287">
    <property type="term" value="F:NAD binding"/>
    <property type="evidence" value="ECO:0007669"/>
    <property type="project" value="InterPro"/>
</dbReference>
<evidence type="ECO:0000256" key="9">
    <source>
        <dbReference type="PIRSR" id="PIRSR000114-2"/>
    </source>
</evidence>
<evidence type="ECO:0000259" key="13">
    <source>
        <dbReference type="Pfam" id="PF01210"/>
    </source>
</evidence>
<evidence type="ECO:0000313" key="16">
    <source>
        <dbReference type="Proteomes" id="UP000002162"/>
    </source>
</evidence>
<dbReference type="GO" id="GO:0005975">
    <property type="term" value="P:carbohydrate metabolic process"/>
    <property type="evidence" value="ECO:0007669"/>
    <property type="project" value="InterPro"/>
</dbReference>
<comment type="similarity">
    <text evidence="1 11">Belongs to the NAD-dependent glycerol-3-phosphate dehydrogenase family.</text>
</comment>
<keyword evidence="3 11" id="KW-0560">Oxidoreductase</keyword>
<dbReference type="HOGENOM" id="CLU_033449_0_0_14"/>
<evidence type="ECO:0000256" key="1">
    <source>
        <dbReference type="ARBA" id="ARBA00011009"/>
    </source>
</evidence>
<feature type="active site" description="Proton acceptor" evidence="8">
    <location>
        <position position="191"/>
    </location>
</feature>
<reference evidence="15 16" key="1">
    <citation type="submission" date="2008-02" db="EMBL/GenBank/DDBJ databases">
        <title>Genome sequence of Ureaplasma parvum serovar 3.</title>
        <authorList>
            <person name="Methe B.A."/>
            <person name="Glass J."/>
            <person name="Waites K."/>
            <person name="Shrivastava S."/>
        </authorList>
    </citation>
    <scope>NUCLEOTIDE SEQUENCE [LARGE SCALE GENOMIC DNA]</scope>
    <source>
        <strain evidence="16">ATCC 27815 / 27 / NCTC 11736</strain>
    </source>
</reference>
<proteinExistence type="inferred from homology"/>
<feature type="domain" description="Glycerol-3-phosphate dehydrogenase NAD-dependent N-terminal" evidence="13">
    <location>
        <begin position="3"/>
        <end position="158"/>
    </location>
</feature>
<dbReference type="AlphaFoldDB" id="A0A2C9DY80"/>
<keyword evidence="5" id="KW-0443">Lipid metabolism</keyword>
<dbReference type="InterPro" id="IPR008927">
    <property type="entry name" value="6-PGluconate_DH-like_C_sf"/>
</dbReference>
<dbReference type="PRINTS" id="PR00077">
    <property type="entry name" value="GPDHDRGNASE"/>
</dbReference>
<sequence>MSKILIVGSGAFGSALTQVLVSNSHIVDVYGINENELNDLKENQKNKKYFQDQKLDLPINNTYLDINLALQNQYDFIIIAIPSFAIKNFVDNIKIFNLSKTIVVNAAKGLNLETKSSWCDYIKQNLKIKALVGLVGPSFAIDVFLKKPTVVNLVGNNSNALIKVKEEFENNWFKCILSKQFDAANYISCFKNALAIGCGIIYGLQNSNNSLVAFLTKGINEMQLILEKIFHKKVNPLEYFFIGDTILTCTDQKSRNFSFGLLIAQQGVQEALVNKQQTIEGLNNIKVIYEIIKTNQISAPLFQNLYKVIINALNPQDLFDKSFC</sequence>
<dbReference type="Proteomes" id="UP000002162">
    <property type="component" value="Chromosome"/>
</dbReference>
<dbReference type="EMBL" id="CP000942">
    <property type="protein sequence ID" value="ACA32834.1"/>
    <property type="molecule type" value="Genomic_DNA"/>
</dbReference>
<comment type="catalytic activity">
    <reaction evidence="12">
        <text>sn-glycerol 3-phosphate + NADP(+) = dihydroxyacetone phosphate + NADPH + H(+)</text>
        <dbReference type="Rhea" id="RHEA:11096"/>
        <dbReference type="ChEBI" id="CHEBI:15378"/>
        <dbReference type="ChEBI" id="CHEBI:57597"/>
        <dbReference type="ChEBI" id="CHEBI:57642"/>
        <dbReference type="ChEBI" id="CHEBI:57783"/>
        <dbReference type="ChEBI" id="CHEBI:58349"/>
        <dbReference type="EC" id="1.1.1.94"/>
    </reaction>
</comment>
<feature type="domain" description="Glycerol-3-phosphate dehydrogenase NAD-dependent C-terminal" evidence="14">
    <location>
        <begin position="185"/>
        <end position="319"/>
    </location>
</feature>
<accession>A0A2C9DY80</accession>
<evidence type="ECO:0000259" key="14">
    <source>
        <dbReference type="Pfam" id="PF07479"/>
    </source>
</evidence>
<evidence type="ECO:0000313" key="15">
    <source>
        <dbReference type="EMBL" id="ACA32834.1"/>
    </source>
</evidence>
<feature type="binding site" evidence="10">
    <location>
        <position position="255"/>
    </location>
    <ligand>
        <name>NAD(+)</name>
        <dbReference type="ChEBI" id="CHEBI:57540"/>
    </ligand>
</feature>
<dbReference type="KEGG" id="upa:UPA3_0398"/>
<dbReference type="GO" id="GO:0005829">
    <property type="term" value="C:cytosol"/>
    <property type="evidence" value="ECO:0007669"/>
    <property type="project" value="TreeGrafter"/>
</dbReference>
<dbReference type="PANTHER" id="PTHR11728:SF1">
    <property type="entry name" value="GLYCEROL-3-PHOSPHATE DEHYDROGENASE [NAD(+)] 2, CHLOROPLASTIC"/>
    <property type="match status" value="1"/>
</dbReference>
<dbReference type="GO" id="GO:0046168">
    <property type="term" value="P:glycerol-3-phosphate catabolic process"/>
    <property type="evidence" value="ECO:0007669"/>
    <property type="project" value="InterPro"/>
</dbReference>
<evidence type="ECO:0000256" key="12">
    <source>
        <dbReference type="RuleBase" id="RU000439"/>
    </source>
</evidence>
<dbReference type="SUPFAM" id="SSF51735">
    <property type="entry name" value="NAD(P)-binding Rossmann-fold domains"/>
    <property type="match status" value="1"/>
</dbReference>
<dbReference type="Gene3D" id="3.40.50.720">
    <property type="entry name" value="NAD(P)-binding Rossmann-like Domain"/>
    <property type="match status" value="1"/>
</dbReference>
<feature type="binding site" evidence="9">
    <location>
        <position position="108"/>
    </location>
    <ligand>
        <name>substrate</name>
    </ligand>
</feature>
<keyword evidence="7" id="KW-1208">Phospholipid metabolism</keyword>
<dbReference type="GeneID" id="29672683"/>
<evidence type="ECO:0000256" key="8">
    <source>
        <dbReference type="PIRSR" id="PIRSR000114-1"/>
    </source>
</evidence>
<dbReference type="RefSeq" id="WP_006688719.1">
    <property type="nucleotide sequence ID" value="NC_010503.1"/>
</dbReference>
<dbReference type="Pfam" id="PF01210">
    <property type="entry name" value="NAD_Gly3P_dh_N"/>
    <property type="match status" value="1"/>
</dbReference>
<keyword evidence="6" id="KW-0594">Phospholipid biosynthesis</keyword>
<dbReference type="InterPro" id="IPR006109">
    <property type="entry name" value="G3P_DH_NAD-dep_C"/>
</dbReference>
<evidence type="ECO:0000256" key="4">
    <source>
        <dbReference type="ARBA" id="ARBA00023027"/>
    </source>
</evidence>
<dbReference type="EC" id="1.1.1.94" evidence="12"/>
<dbReference type="InterPro" id="IPR011128">
    <property type="entry name" value="G3P_DH_NAD-dep_N"/>
</dbReference>
<dbReference type="GO" id="GO:0008654">
    <property type="term" value="P:phospholipid biosynthetic process"/>
    <property type="evidence" value="ECO:0007669"/>
    <property type="project" value="UniProtKB-KW"/>
</dbReference>
<evidence type="ECO:0000256" key="5">
    <source>
        <dbReference type="ARBA" id="ARBA00023098"/>
    </source>
</evidence>
<dbReference type="Gene3D" id="1.10.1040.10">
    <property type="entry name" value="N-(1-d-carboxylethyl)-l-norvaline Dehydrogenase, domain 2"/>
    <property type="match status" value="1"/>
</dbReference>
<evidence type="ECO:0000256" key="11">
    <source>
        <dbReference type="RuleBase" id="RU000437"/>
    </source>
</evidence>
<dbReference type="Pfam" id="PF07479">
    <property type="entry name" value="NAD_Gly3P_dh_C"/>
    <property type="match status" value="1"/>
</dbReference>